<dbReference type="PANTHER" id="PTHR43065:SF10">
    <property type="entry name" value="PEROXIDE STRESS-ACTIVATED HISTIDINE KINASE MAK3"/>
    <property type="match status" value="1"/>
</dbReference>
<evidence type="ECO:0000256" key="2">
    <source>
        <dbReference type="ARBA" id="ARBA00022553"/>
    </source>
</evidence>
<dbReference type="Gene3D" id="3.30.450.40">
    <property type="match status" value="1"/>
</dbReference>
<evidence type="ECO:0000256" key="4">
    <source>
        <dbReference type="ARBA" id="ARBA00022679"/>
    </source>
</evidence>
<dbReference type="CDD" id="cd00082">
    <property type="entry name" value="HisKA"/>
    <property type="match status" value="1"/>
</dbReference>
<evidence type="ECO:0000256" key="5">
    <source>
        <dbReference type="ARBA" id="ARBA00022741"/>
    </source>
</evidence>
<feature type="region of interest" description="Disordered" evidence="12">
    <location>
        <begin position="449"/>
        <end position="545"/>
    </location>
</feature>
<feature type="compositionally biased region" description="Polar residues" evidence="12">
    <location>
        <begin position="1361"/>
        <end position="1374"/>
    </location>
</feature>
<evidence type="ECO:0000256" key="8">
    <source>
        <dbReference type="ARBA" id="ARBA00022991"/>
    </source>
</evidence>
<dbReference type="PROSITE" id="PS50110">
    <property type="entry name" value="RESPONSE_REGULATORY"/>
    <property type="match status" value="1"/>
</dbReference>
<feature type="region of interest" description="Disordered" evidence="12">
    <location>
        <begin position="15"/>
        <end position="149"/>
    </location>
</feature>
<feature type="compositionally biased region" description="Basic and acidic residues" evidence="12">
    <location>
        <begin position="96"/>
        <end position="110"/>
    </location>
</feature>
<dbReference type="PANTHER" id="PTHR43065">
    <property type="entry name" value="SENSOR HISTIDINE KINASE"/>
    <property type="match status" value="1"/>
</dbReference>
<evidence type="ECO:0000259" key="15">
    <source>
        <dbReference type="PROSITE" id="PS50110"/>
    </source>
</evidence>
<dbReference type="Gene3D" id="1.10.287.130">
    <property type="match status" value="1"/>
</dbReference>
<keyword evidence="3" id="KW-0716">Sensory transduction</keyword>
<feature type="compositionally biased region" description="Polar residues" evidence="12">
    <location>
        <begin position="458"/>
        <end position="498"/>
    </location>
</feature>
<dbReference type="GO" id="GO:0005524">
    <property type="term" value="F:ATP binding"/>
    <property type="evidence" value="ECO:0007669"/>
    <property type="project" value="UniProtKB-KW"/>
</dbReference>
<dbReference type="SUPFAM" id="SSF55874">
    <property type="entry name" value="ATPase domain of HSP90 chaperone/DNA topoisomerase II/histidine kinase"/>
    <property type="match status" value="1"/>
</dbReference>
<dbReference type="PROSITE" id="PS50109">
    <property type="entry name" value="HIS_KIN"/>
    <property type="match status" value="1"/>
</dbReference>
<dbReference type="Pfam" id="PF00512">
    <property type="entry name" value="HisKA"/>
    <property type="match status" value="1"/>
</dbReference>
<dbReference type="SUPFAM" id="SSF47384">
    <property type="entry name" value="Homodimeric domain of signal transducing histidine kinase"/>
    <property type="match status" value="1"/>
</dbReference>
<dbReference type="Pfam" id="PF00360">
    <property type="entry name" value="PHY"/>
    <property type="match status" value="1"/>
</dbReference>
<evidence type="ECO:0000313" key="16">
    <source>
        <dbReference type="EMBL" id="TIC27630.1"/>
    </source>
</evidence>
<dbReference type="PROSITE" id="PS50046">
    <property type="entry name" value="PHYTOCHROME_2"/>
    <property type="match status" value="1"/>
</dbReference>
<dbReference type="Pfam" id="PF08446">
    <property type="entry name" value="PAS_2"/>
    <property type="match status" value="1"/>
</dbReference>
<evidence type="ECO:0000313" key="17">
    <source>
        <dbReference type="Proteomes" id="UP000305647"/>
    </source>
</evidence>
<feature type="domain" description="Response regulatory" evidence="15">
    <location>
        <begin position="1457"/>
        <end position="1588"/>
    </location>
</feature>
<dbReference type="EMBL" id="SPRO01000054">
    <property type="protein sequence ID" value="TIC27630.1"/>
    <property type="molecule type" value="Genomic_DNA"/>
</dbReference>
<evidence type="ECO:0000256" key="9">
    <source>
        <dbReference type="ARBA" id="ARBA00023012"/>
    </source>
</evidence>
<dbReference type="SUPFAM" id="SSF55781">
    <property type="entry name" value="GAF domain-like"/>
    <property type="match status" value="2"/>
</dbReference>
<feature type="modified residue" description="4-aspartylphosphate" evidence="11">
    <location>
        <position position="1509"/>
    </location>
</feature>
<evidence type="ECO:0000256" key="11">
    <source>
        <dbReference type="PROSITE-ProRule" id="PRU00169"/>
    </source>
</evidence>
<evidence type="ECO:0000256" key="10">
    <source>
        <dbReference type="ARBA" id="ARBA00023170"/>
    </source>
</evidence>
<dbReference type="SMART" id="SM00448">
    <property type="entry name" value="REC"/>
    <property type="match status" value="1"/>
</dbReference>
<dbReference type="Gene3D" id="3.30.450.270">
    <property type="match status" value="1"/>
</dbReference>
<dbReference type="SMART" id="SM00388">
    <property type="entry name" value="HisKA"/>
    <property type="match status" value="1"/>
</dbReference>
<accession>A0A4T0QTJ6</accession>
<feature type="region of interest" description="Disordered" evidence="12">
    <location>
        <begin position="206"/>
        <end position="234"/>
    </location>
</feature>
<dbReference type="CDD" id="cd17546">
    <property type="entry name" value="REC_hyHK_CKI1_RcsC-like"/>
    <property type="match status" value="1"/>
</dbReference>
<dbReference type="InterPro" id="IPR036097">
    <property type="entry name" value="HisK_dim/P_sf"/>
</dbReference>
<dbReference type="InterPro" id="IPR003594">
    <property type="entry name" value="HATPase_dom"/>
</dbReference>
<feature type="compositionally biased region" description="Basic residues" evidence="12">
    <location>
        <begin position="600"/>
        <end position="613"/>
    </location>
</feature>
<dbReference type="PRINTS" id="PR00344">
    <property type="entry name" value="BCTRLSENSOR"/>
</dbReference>
<dbReference type="SUPFAM" id="SSF55785">
    <property type="entry name" value="PYP-like sensor domain (PAS domain)"/>
    <property type="match status" value="1"/>
</dbReference>
<dbReference type="InterPro" id="IPR011006">
    <property type="entry name" value="CheY-like_superfamily"/>
</dbReference>
<keyword evidence="8" id="KW-0157">Chromophore</keyword>
<feature type="compositionally biased region" description="Low complexity" evidence="12">
    <location>
        <begin position="1335"/>
        <end position="1355"/>
    </location>
</feature>
<evidence type="ECO:0000256" key="3">
    <source>
        <dbReference type="ARBA" id="ARBA00022606"/>
    </source>
</evidence>
<dbReference type="Pfam" id="PF00072">
    <property type="entry name" value="Response_reg"/>
    <property type="match status" value="1"/>
</dbReference>
<dbReference type="Pfam" id="PF02518">
    <property type="entry name" value="HATPase_c"/>
    <property type="match status" value="1"/>
</dbReference>
<dbReference type="InterPro" id="IPR043150">
    <property type="entry name" value="Phytochrome_PHY_sf"/>
</dbReference>
<dbReference type="Gene3D" id="3.30.450.20">
    <property type="entry name" value="PAS domain"/>
    <property type="match status" value="2"/>
</dbReference>
<dbReference type="InterPro" id="IPR003018">
    <property type="entry name" value="GAF"/>
</dbReference>
<feature type="domain" description="Phytochrome chromophore attachment site" evidence="13">
    <location>
        <begin position="645"/>
        <end position="807"/>
    </location>
</feature>
<dbReference type="InterPro" id="IPR035965">
    <property type="entry name" value="PAS-like_dom_sf"/>
</dbReference>
<evidence type="ECO:0000256" key="6">
    <source>
        <dbReference type="ARBA" id="ARBA00022777"/>
    </source>
</evidence>
<keyword evidence="9" id="KW-0902">Two-component regulatory system</keyword>
<dbReference type="InterPro" id="IPR029016">
    <property type="entry name" value="GAF-like_dom_sf"/>
</dbReference>
<dbReference type="InterPro" id="IPR003661">
    <property type="entry name" value="HisK_dim/P_dom"/>
</dbReference>
<evidence type="ECO:0000256" key="12">
    <source>
        <dbReference type="SAM" id="MobiDB-lite"/>
    </source>
</evidence>
<comment type="caution">
    <text evidence="16">The sequence shown here is derived from an EMBL/GenBank/DDBJ whole genome shotgun (WGS) entry which is preliminary data.</text>
</comment>
<keyword evidence="2 11" id="KW-0597">Phosphoprotein</keyword>
<feature type="compositionally biased region" description="Basic and acidic residues" evidence="12">
    <location>
        <begin position="34"/>
        <end position="46"/>
    </location>
</feature>
<dbReference type="SUPFAM" id="SSF52172">
    <property type="entry name" value="CheY-like"/>
    <property type="match status" value="1"/>
</dbReference>
<dbReference type="InterPro" id="IPR013654">
    <property type="entry name" value="PAS_2"/>
</dbReference>
<dbReference type="Pfam" id="PF01590">
    <property type="entry name" value="GAF"/>
    <property type="match status" value="1"/>
</dbReference>
<dbReference type="GO" id="GO:0000155">
    <property type="term" value="F:phosphorelay sensor kinase activity"/>
    <property type="evidence" value="ECO:0007669"/>
    <property type="project" value="InterPro"/>
</dbReference>
<evidence type="ECO:0000259" key="13">
    <source>
        <dbReference type="PROSITE" id="PS50046"/>
    </source>
</evidence>
<keyword evidence="6" id="KW-0418">Kinase</keyword>
<keyword evidence="5" id="KW-0547">Nucleotide-binding</keyword>
<dbReference type="InterPro" id="IPR001789">
    <property type="entry name" value="Sig_transdc_resp-reg_receiver"/>
</dbReference>
<evidence type="ECO:0000259" key="14">
    <source>
        <dbReference type="PROSITE" id="PS50109"/>
    </source>
</evidence>
<dbReference type="GO" id="GO:0006355">
    <property type="term" value="P:regulation of DNA-templated transcription"/>
    <property type="evidence" value="ECO:0007669"/>
    <property type="project" value="InterPro"/>
</dbReference>
<protein>
    <submittedName>
        <fullName evidence="16">Uncharacterized protein</fullName>
    </submittedName>
</protein>
<dbReference type="GO" id="GO:0009881">
    <property type="term" value="F:photoreceptor activity"/>
    <property type="evidence" value="ECO:0007669"/>
    <property type="project" value="UniProtKB-KW"/>
</dbReference>
<feature type="region of interest" description="Disordered" evidence="12">
    <location>
        <begin position="381"/>
        <end position="409"/>
    </location>
</feature>
<organism evidence="16 17">
    <name type="scientific">Wallemia mellicola</name>
    <dbReference type="NCBI Taxonomy" id="1708541"/>
    <lineage>
        <taxon>Eukaryota</taxon>
        <taxon>Fungi</taxon>
        <taxon>Dikarya</taxon>
        <taxon>Basidiomycota</taxon>
        <taxon>Wallemiomycotina</taxon>
        <taxon>Wallemiomycetes</taxon>
        <taxon>Wallemiales</taxon>
        <taxon>Wallemiaceae</taxon>
        <taxon>Wallemia</taxon>
    </lineage>
</organism>
<keyword evidence="10" id="KW-0675">Receptor</keyword>
<feature type="domain" description="Histidine kinase" evidence="14">
    <location>
        <begin position="1016"/>
        <end position="1244"/>
    </location>
</feature>
<dbReference type="SMART" id="SM00065">
    <property type="entry name" value="GAF"/>
    <property type="match status" value="1"/>
</dbReference>
<dbReference type="Gene3D" id="3.30.565.10">
    <property type="entry name" value="Histidine kinase-like ATPase, C-terminal domain"/>
    <property type="match status" value="1"/>
</dbReference>
<keyword evidence="1" id="KW-0600">Photoreceptor protein</keyword>
<dbReference type="InterPro" id="IPR036890">
    <property type="entry name" value="HATPase_C_sf"/>
</dbReference>
<dbReference type="GO" id="GO:0009584">
    <property type="term" value="P:detection of visible light"/>
    <property type="evidence" value="ECO:0007669"/>
    <property type="project" value="InterPro"/>
</dbReference>
<reference evidence="16 17" key="1">
    <citation type="submission" date="2019-03" db="EMBL/GenBank/DDBJ databases">
        <title>Sequencing 25 genomes of Wallemia mellicola.</title>
        <authorList>
            <person name="Gostincar C."/>
        </authorList>
    </citation>
    <scope>NUCLEOTIDE SEQUENCE [LARGE SCALE GENOMIC DNA]</scope>
    <source>
        <strain evidence="16 17">EXF-8738</strain>
    </source>
</reference>
<evidence type="ECO:0000256" key="7">
    <source>
        <dbReference type="ARBA" id="ARBA00022840"/>
    </source>
</evidence>
<feature type="compositionally biased region" description="Polar residues" evidence="12">
    <location>
        <begin position="1297"/>
        <end position="1307"/>
    </location>
</feature>
<name>A0A4T0QTJ6_9BASI</name>
<dbReference type="InterPro" id="IPR005467">
    <property type="entry name" value="His_kinase_dom"/>
</dbReference>
<feature type="region of interest" description="Disordered" evidence="12">
    <location>
        <begin position="576"/>
        <end position="613"/>
    </location>
</feature>
<feature type="compositionally biased region" description="Basic and acidic residues" evidence="12">
    <location>
        <begin position="523"/>
        <end position="538"/>
    </location>
</feature>
<feature type="compositionally biased region" description="Basic residues" evidence="12">
    <location>
        <begin position="1283"/>
        <end position="1292"/>
    </location>
</feature>
<feature type="region of interest" description="Disordered" evidence="12">
    <location>
        <begin position="1265"/>
        <end position="1309"/>
    </location>
</feature>
<proteinExistence type="predicted"/>
<feature type="compositionally biased region" description="Acidic residues" evidence="12">
    <location>
        <begin position="221"/>
        <end position="234"/>
    </location>
</feature>
<keyword evidence="4" id="KW-0808">Transferase</keyword>
<keyword evidence="7" id="KW-0067">ATP-binding</keyword>
<sequence>MSEREQYVFPVRSVFNNGNPGLAEITGDIPDAQPGDKEERDGDISSHSRHTSSSIQLDTSDSDTSKVDKPTKSPTTYHANFDRRKGGSEKVSSSVGHDRPAPRGIDRNVHLNDPNQPLPEDEEIDTQPSSSDPSSADYGPTKQEEEKRELDYVQSKMELSEESASTDKQVFIFIHYPLLIHNQKQPSTAAEAMDLHKDKMNRIKDHNKSDLSLESLPFNSPEDESSISSLADEDEQLPTTRRFKYFEEEGNYFLRTHHQSKMKKCEDEPIGRPGAIQPFGAMIVLQNDDNGNSLVRQASENCPEIIGCSPEFLFSLTCFTTILDNDSRLKMRDVLFDLAVAEDSDSEGSSDEGEKEKAQFFGITGLRVSYLRKVNITTSGLAGASSDKYNSAVHKPDLPRPLNSHYPPPEEVFGKQGLFIIELEPVVSLKYPAYVDEVSKLPKEFDNRDARPAESLDLNLSNSDNTPKSGATHGSGSTTAALTSNSGADSKTGTNLSGDTVHAVPSAGGGTFHLETGQQQKQTQKETKQRIMTHEAEFSAHGNDSVSIEDIRRSTTAHNKPLKTLLRIRKADRAHETRQRVATLLEDNNKSDEDDEAANKRRKAHRRSQARAKIQRNMSMPGSLSSLDVVSLLGEINEQLSSADNIQELFDVTVGIVKSLTQFHRIMLYQFDPEYNGKVVAELVEWQRMKDLYYGLHFPASDIPPQARELYKTNKVRQLYNRDQLTARMVVRHKIDLAYPLNMSHCALRAMSPVHLKYLENMDVRASLSISIVAFGQLYGLVACHSGGENGMRVTFPMLQVLKLLSDSISRNVERLAYTRRLQSRKLISTVPSDTNPGGYIASTAFDLLSIFDADYGLLSIGDTMKIMGESDRSREIVAIGEFLRMKGFDQLVYTNNISKNFPELKQSDRKDALAGLLCIPLSNTGSDYICFLRKGQLSSVSWAGNPNKNDNEALRPRASFKKWTENVILSAKQWEDEQLETAGVLAVVYGKFIEIWRQRTEVSRSNQLSRILLSNASHEVRTPLNHIINYVELALEGTLDPETRENLVRSRDASKSLLFTINDLLDLTKVESGQEVLFNEPVNLKHLVVETVQEFYQEAEKRGLTVKVDIEKSSIHVISDHRKLRTIFTSLVSNAIKYNKENGSVGVTVTEMEQESDSRANIALVVQDDGIGIKKKKLEALFTGFERVEQQGTEGGSSDNSDVHLGLGLASCARAIEQLDGQLKCSSEPNKGTTFTVIIPFNLPDKQTMDVSIFIQIDKATKHQYQSASNTESSDRSERSFRIRYKNRMPKKVNAGSESTNQSNISDELDHIGQQVKRMERNELDSFVEALAPSSRTNKTNSKNSKNSYGSGKSAAPNVDVNQQQSTTNGSNYASSKDSAGSSKKKYRKGRFQVQDSAYPIRAGPGQASSIPQSDIHSVSEDIDGLRINDTESVDSRNQSTAKTHSEYIADEKPPRIIYIDDDPINRNILKKKLTKNDRSIVELANNGDAGAQVVIEDEEGFDIVLMDLLMPIKDGYESCKAIRNAEKEGKIKSRIWHELNGRLPIFAVSASISPSHHGVLIESGFDAFFTKPINFDLLSNRLIASLIDKEKYSQSVYNEESRESFERGGFLRNIQTFNDNNI</sequence>
<evidence type="ECO:0000256" key="1">
    <source>
        <dbReference type="ARBA" id="ARBA00022543"/>
    </source>
</evidence>
<dbReference type="InterPro" id="IPR013515">
    <property type="entry name" value="Phytochrome_cen-reg"/>
</dbReference>
<dbReference type="Gene3D" id="3.40.50.2300">
    <property type="match status" value="1"/>
</dbReference>
<feature type="region of interest" description="Disordered" evidence="12">
    <location>
        <begin position="1329"/>
        <end position="1390"/>
    </location>
</feature>
<gene>
    <name evidence="16" type="ORF">E3Q10_03653</name>
</gene>
<dbReference type="Proteomes" id="UP000305647">
    <property type="component" value="Unassembled WGS sequence"/>
</dbReference>
<dbReference type="InterPro" id="IPR016132">
    <property type="entry name" value="Phyto_chromo_attachment"/>
</dbReference>
<dbReference type="SMART" id="SM00387">
    <property type="entry name" value="HATPase_c"/>
    <property type="match status" value="1"/>
</dbReference>
<dbReference type="InterPro" id="IPR004358">
    <property type="entry name" value="Sig_transdc_His_kin-like_C"/>
</dbReference>